<dbReference type="Pfam" id="PF13650">
    <property type="entry name" value="Asp_protease_2"/>
    <property type="match status" value="1"/>
</dbReference>
<keyword evidence="4" id="KW-1185">Reference proteome</keyword>
<name>A0AAN4VUB2_9BACT</name>
<dbReference type="Proteomes" id="UP001310022">
    <property type="component" value="Unassembled WGS sequence"/>
</dbReference>
<reference evidence="3 4" key="1">
    <citation type="submission" date="2021-12" db="EMBL/GenBank/DDBJ databases">
        <title>Genome sequencing of bacteria with rrn-lacking chromosome and rrn-plasmid.</title>
        <authorList>
            <person name="Anda M."/>
            <person name="Iwasaki W."/>
        </authorList>
    </citation>
    <scope>NUCLEOTIDE SEQUENCE [LARGE SCALE GENOMIC DNA]</scope>
    <source>
        <strain evidence="3 4">NBRC 15940</strain>
    </source>
</reference>
<gene>
    <name evidence="3" type="ORF">PEDI_00940</name>
</gene>
<evidence type="ECO:0000313" key="3">
    <source>
        <dbReference type="EMBL" id="GJM59542.1"/>
    </source>
</evidence>
<dbReference type="InterPro" id="IPR021109">
    <property type="entry name" value="Peptidase_aspartic_dom_sf"/>
</dbReference>
<evidence type="ECO:0000313" key="4">
    <source>
        <dbReference type="Proteomes" id="UP001310022"/>
    </source>
</evidence>
<dbReference type="SUPFAM" id="SSF50630">
    <property type="entry name" value="Acid proteases"/>
    <property type="match status" value="1"/>
</dbReference>
<evidence type="ECO:0000259" key="2">
    <source>
        <dbReference type="PROSITE" id="PS50106"/>
    </source>
</evidence>
<proteinExistence type="predicted"/>
<dbReference type="EMBL" id="BQKE01000001">
    <property type="protein sequence ID" value="GJM59542.1"/>
    <property type="molecule type" value="Genomic_DNA"/>
</dbReference>
<dbReference type="AlphaFoldDB" id="A0AAN4VUB2"/>
<dbReference type="InterPro" id="IPR036034">
    <property type="entry name" value="PDZ_sf"/>
</dbReference>
<dbReference type="RefSeq" id="WP_338235570.1">
    <property type="nucleotide sequence ID" value="NZ_BQKE01000001.1"/>
</dbReference>
<dbReference type="Pfam" id="PF13180">
    <property type="entry name" value="PDZ_2"/>
    <property type="match status" value="1"/>
</dbReference>
<sequence length="410" mass="46656">MRKLFSVLFFFLLTTPLFAQQRYGFHLKGETKRYSLPFEIKSNLIIVKAQLNGFIPLNFIIDTGVRTTIITDITIADILGLKYQKKITLYGANRQPVNAYISSGIQFASGKLMGNHLTILVLDKDPLNFWSMTGTVVHGILGYDLLSRFVTEIDYDRKMITFHRIEDFQPPRKATSIPISVDNTKIHIEGDVHLENRSFPKSQLMIDTGASTALTLEKDQQHQLIAPPQKNIETHLGVGISGMLNGWVGMVDSVSLSHTEIALDNVVSNFVDEQFFLDSAIVLQRNGTIGGEILSRFHLWIDYYHKEMYLKKSRKFNKPYKFDRSGLTLHLKNELSPKIYVEYIAAPSPAAKAGLQKGDQILSVNYFKGGEGQLGNINNLLQSRRKRKIKIKYKRGEETFKTTFYLEDLI</sequence>
<organism evidence="3 4">
    <name type="scientific">Persicobacter diffluens</name>
    <dbReference type="NCBI Taxonomy" id="981"/>
    <lineage>
        <taxon>Bacteria</taxon>
        <taxon>Pseudomonadati</taxon>
        <taxon>Bacteroidota</taxon>
        <taxon>Cytophagia</taxon>
        <taxon>Cytophagales</taxon>
        <taxon>Persicobacteraceae</taxon>
        <taxon>Persicobacter</taxon>
    </lineage>
</organism>
<feature type="signal peptide" evidence="1">
    <location>
        <begin position="1"/>
        <end position="19"/>
    </location>
</feature>
<dbReference type="InterPro" id="IPR001478">
    <property type="entry name" value="PDZ"/>
</dbReference>
<evidence type="ECO:0000256" key="1">
    <source>
        <dbReference type="SAM" id="SignalP"/>
    </source>
</evidence>
<dbReference type="Gene3D" id="2.30.42.10">
    <property type="match status" value="1"/>
</dbReference>
<accession>A0AAN4VUB2</accession>
<dbReference type="Gene3D" id="2.40.70.10">
    <property type="entry name" value="Acid Proteases"/>
    <property type="match status" value="2"/>
</dbReference>
<keyword evidence="1" id="KW-0732">Signal</keyword>
<dbReference type="PROSITE" id="PS50106">
    <property type="entry name" value="PDZ"/>
    <property type="match status" value="1"/>
</dbReference>
<dbReference type="SUPFAM" id="SSF50156">
    <property type="entry name" value="PDZ domain-like"/>
    <property type="match status" value="1"/>
</dbReference>
<feature type="chain" id="PRO_5042852091" description="PDZ domain-containing protein" evidence="1">
    <location>
        <begin position="20"/>
        <end position="410"/>
    </location>
</feature>
<dbReference type="SMART" id="SM00228">
    <property type="entry name" value="PDZ"/>
    <property type="match status" value="1"/>
</dbReference>
<feature type="domain" description="PDZ" evidence="2">
    <location>
        <begin position="307"/>
        <end position="365"/>
    </location>
</feature>
<comment type="caution">
    <text evidence="3">The sequence shown here is derived from an EMBL/GenBank/DDBJ whole genome shotgun (WGS) entry which is preliminary data.</text>
</comment>
<protein>
    <recommendedName>
        <fullName evidence="2">PDZ domain-containing protein</fullName>
    </recommendedName>
</protein>